<dbReference type="GO" id="GO:0008982">
    <property type="term" value="F:protein-N(PI)-phosphohistidine-sugar phosphotransferase activity"/>
    <property type="evidence" value="ECO:0007669"/>
    <property type="project" value="InterPro"/>
</dbReference>
<keyword evidence="2" id="KW-0677">Repeat</keyword>
<dbReference type="InterPro" id="IPR036390">
    <property type="entry name" value="WH_DNA-bd_sf"/>
</dbReference>
<dbReference type="PROSITE" id="PS51099">
    <property type="entry name" value="PTS_EIIB_TYPE_2"/>
    <property type="match status" value="1"/>
</dbReference>
<name>A8FA16_BACP2</name>
<sequence length="695" mass="80175">MYITAREQKIIKYIIQQNRYVTIREIAESVQVSTRTIHRELKSIKPILKNYDLSLDKQPGKGLKAVGEQEDKQRLLAHMSNEDQIEYSSDERKLLILCALLEAKEPVKLYTLAADLQVTNATISYDLDELTEWIAPYGLQLIRKRGYGIELKGPEEAKRKIVGNLIVDRLDIQLFLETIEMNIKHRTKATEKVFGVVSRGQLLKVERLLFHLKNRLSLSLSDSAYIALVVHLTYAIERIQLGETIRMEEEELLELKRTKEFESSLRIARALERMFNVVIPEAEVGYMTIHLRSANRSFGAEYRIDEIELDIAIRTKKLIDFISNKTGYHLNENDSLYEGLVSHLEPAMNRLKEKMRIYNPLTQQIKKDYFLLFMAIEEGVERFFPEIAFPEDEIAFIVLHFGSVLEIKKEETNIHALVVCSSGIGSSKMLASRLKKELPEIAEFDLSSLIELKEIDASSYDMIVSTVPIPYEHIDYIMVSPLLNEDDAMRVKAHIKRKIPYIIEKKRMKEADKESVQESVNMMVVAEQVTNYMSVIRSILSHFTIEKRKAMPQHEATIKQLLRQLEEEGFITHADEVASGLLEREQQGGLGIPGTEFALFHLKHAFIKEPIFHMYDLDQAYEVKSMDGGQQQMSRMLMMLAPQELGKEGSEMFSLISSSIIESEESMTLYGHGSKEDIEQKLHQLFYQFVKEAKW</sequence>
<dbReference type="Gene3D" id="1.10.1790.10">
    <property type="entry name" value="PRD domain"/>
    <property type="match status" value="2"/>
</dbReference>
<dbReference type="InterPro" id="IPR036634">
    <property type="entry name" value="PRD_sf"/>
</dbReference>
<evidence type="ECO:0000259" key="6">
    <source>
        <dbReference type="PROSITE" id="PS51099"/>
    </source>
</evidence>
<dbReference type="InterPro" id="IPR036388">
    <property type="entry name" value="WH-like_DNA-bd_sf"/>
</dbReference>
<keyword evidence="9" id="KW-1185">Reference proteome</keyword>
<dbReference type="EMBL" id="CP000813">
    <property type="protein sequence ID" value="ABV61083.1"/>
    <property type="molecule type" value="Genomic_DNA"/>
</dbReference>
<dbReference type="PROSITE" id="PS51094">
    <property type="entry name" value="PTS_EIIA_TYPE_2"/>
    <property type="match status" value="1"/>
</dbReference>
<dbReference type="SUPFAM" id="SSF46785">
    <property type="entry name" value="Winged helix' DNA-binding domain"/>
    <property type="match status" value="2"/>
</dbReference>
<dbReference type="GeneID" id="5619640"/>
<dbReference type="PANTHER" id="PTHR30185:SF18">
    <property type="entry name" value="TRANSCRIPTIONAL REGULATOR MTLR"/>
    <property type="match status" value="1"/>
</dbReference>
<dbReference type="Pfam" id="PF00874">
    <property type="entry name" value="PRD"/>
    <property type="match status" value="2"/>
</dbReference>
<gene>
    <name evidence="8" type="ordered locus">BPUM_0388</name>
</gene>
<protein>
    <submittedName>
        <fullName evidence="8">PTS sugar transporter subunit IIA</fullName>
    </submittedName>
</protein>
<dbReference type="InterPro" id="IPR036095">
    <property type="entry name" value="PTS_EIIB-like_sf"/>
</dbReference>
<dbReference type="HOGENOM" id="CLU_013442_2_0_9"/>
<dbReference type="PROSITE" id="PS51372">
    <property type="entry name" value="PRD_2"/>
    <property type="match status" value="2"/>
</dbReference>
<dbReference type="SUPFAM" id="SSF52794">
    <property type="entry name" value="PTS system IIB component-like"/>
    <property type="match status" value="1"/>
</dbReference>
<dbReference type="eggNOG" id="COG3711">
    <property type="taxonomic scope" value="Bacteria"/>
</dbReference>
<dbReference type="InterPro" id="IPR013196">
    <property type="entry name" value="HTH_11"/>
</dbReference>
<dbReference type="AlphaFoldDB" id="A8FA16"/>
<dbReference type="Pfam" id="PF00359">
    <property type="entry name" value="PTS_EIIA_2"/>
    <property type="match status" value="1"/>
</dbReference>
<organism evidence="8 9">
    <name type="scientific">Bacillus pumilus (strain SAFR-032)</name>
    <dbReference type="NCBI Taxonomy" id="315750"/>
    <lineage>
        <taxon>Bacteria</taxon>
        <taxon>Bacillati</taxon>
        <taxon>Bacillota</taxon>
        <taxon>Bacilli</taxon>
        <taxon>Bacillales</taxon>
        <taxon>Bacillaceae</taxon>
        <taxon>Bacillus</taxon>
    </lineage>
</organism>
<keyword evidence="4" id="KW-0804">Transcription</keyword>
<dbReference type="Gene3D" id="1.10.10.10">
    <property type="entry name" value="Winged helix-like DNA-binding domain superfamily/Winged helix DNA-binding domain"/>
    <property type="match status" value="2"/>
</dbReference>
<dbReference type="STRING" id="315750.BPUM_0388"/>
<dbReference type="InterPro" id="IPR013011">
    <property type="entry name" value="PTS_EIIB_2"/>
</dbReference>
<evidence type="ECO:0000259" key="5">
    <source>
        <dbReference type="PROSITE" id="PS51094"/>
    </source>
</evidence>
<dbReference type="KEGG" id="bpu:BPUM_0388"/>
<feature type="domain" description="PTS EIIB type-2" evidence="6">
    <location>
        <begin position="414"/>
        <end position="503"/>
    </location>
</feature>
<keyword evidence="1" id="KW-0808">Transferase</keyword>
<keyword evidence="8" id="KW-0813">Transport</keyword>
<feature type="domain" description="PRD" evidence="7">
    <location>
        <begin position="306"/>
        <end position="411"/>
    </location>
</feature>
<dbReference type="GO" id="GO:0006355">
    <property type="term" value="P:regulation of DNA-templated transcription"/>
    <property type="evidence" value="ECO:0007669"/>
    <property type="project" value="InterPro"/>
</dbReference>
<feature type="domain" description="PTS EIIA type-2" evidence="5">
    <location>
        <begin position="538"/>
        <end position="685"/>
    </location>
</feature>
<proteinExistence type="predicted"/>
<dbReference type="SUPFAM" id="SSF63520">
    <property type="entry name" value="PTS-regulatory domain, PRD"/>
    <property type="match status" value="2"/>
</dbReference>
<feature type="domain" description="PRD" evidence="7">
    <location>
        <begin position="196"/>
        <end position="301"/>
    </location>
</feature>
<dbReference type="Proteomes" id="UP000001355">
    <property type="component" value="Chromosome"/>
</dbReference>
<keyword evidence="3" id="KW-0805">Transcription regulation</keyword>
<dbReference type="Gene3D" id="3.40.50.2300">
    <property type="match status" value="1"/>
</dbReference>
<reference evidence="8 9" key="3">
    <citation type="journal article" date="2013" name="PLoS ONE">
        <title>Candidate genes that may be responsible for the unusual resistances exhibited by Bacillus pumilus SAFR-032 spores.</title>
        <authorList>
            <person name="Tirumalai M.R."/>
            <person name="Rastogi R."/>
            <person name="Zamani N."/>
            <person name="O'Bryant Williams E."/>
            <person name="Allen S."/>
            <person name="Diouf F."/>
            <person name="Kwende S."/>
            <person name="Weinstock G.M."/>
            <person name="Venkateswaran K.J."/>
            <person name="Fox G.E."/>
        </authorList>
    </citation>
    <scope>NUCLEOTIDE SEQUENCE [LARGE SCALE GENOMIC DNA]</scope>
    <source>
        <strain evidence="8 9">SAFR-032</strain>
    </source>
</reference>
<dbReference type="Gene3D" id="3.40.930.10">
    <property type="entry name" value="Mannitol-specific EII, Chain A"/>
    <property type="match status" value="1"/>
</dbReference>
<reference evidence="8 9" key="1">
    <citation type="journal article" date="2007" name="PLoS ONE">
        <title>Paradoxical DNA repair and peroxide resistance gene conservation in Bacillus pumilus SAFR-032.</title>
        <authorList>
            <person name="Gioia J."/>
            <person name="Yerrapragada S."/>
            <person name="Qin X."/>
            <person name="Jiang H."/>
            <person name="Igboeli O.C."/>
            <person name="Muzny D."/>
            <person name="Dugan-Rocha S."/>
            <person name="Ding Y."/>
            <person name="Hawes A."/>
            <person name="Liu W."/>
            <person name="Perez L."/>
            <person name="Kovar C."/>
            <person name="Dinh H."/>
            <person name="Lee S."/>
            <person name="Nazareth L."/>
            <person name="Blyth P."/>
            <person name="Holder M."/>
            <person name="Buhay C."/>
            <person name="Tirumalai M.R."/>
            <person name="Liu Y."/>
            <person name="Dasgupta I."/>
            <person name="Bokhetache L."/>
            <person name="Fujita M."/>
            <person name="Karouia F."/>
            <person name="Eswara Moorthy P."/>
            <person name="Siefert J."/>
            <person name="Uzman A."/>
            <person name="Buzumbo P."/>
            <person name="Verma A."/>
            <person name="Zwiya H."/>
            <person name="McWilliams B.D."/>
            <person name="Olowu A."/>
            <person name="Clinkenbeard K.D."/>
            <person name="Newcombe D."/>
            <person name="Golebiewski L."/>
            <person name="Petrosino J.F."/>
            <person name="Nicholson W.L."/>
            <person name="Fox G.E."/>
            <person name="Venkateswaran K."/>
            <person name="Highlander S.K."/>
            <person name="Weinstock G.M."/>
        </authorList>
    </citation>
    <scope>NUCLEOTIDE SEQUENCE [LARGE SCALE GENOMIC DNA]</scope>
    <source>
        <strain evidence="8 9">SAFR-032</strain>
    </source>
</reference>
<keyword evidence="8" id="KW-0762">Sugar transport</keyword>
<evidence type="ECO:0000259" key="7">
    <source>
        <dbReference type="PROSITE" id="PS51372"/>
    </source>
</evidence>
<dbReference type="RefSeq" id="WP_012008950.1">
    <property type="nucleotide sequence ID" value="NC_009848.4"/>
</dbReference>
<evidence type="ECO:0000256" key="3">
    <source>
        <dbReference type="ARBA" id="ARBA00023015"/>
    </source>
</evidence>
<dbReference type="CDD" id="cd05568">
    <property type="entry name" value="PTS_IIB_bgl_like"/>
    <property type="match status" value="1"/>
</dbReference>
<evidence type="ECO:0000256" key="2">
    <source>
        <dbReference type="ARBA" id="ARBA00022737"/>
    </source>
</evidence>
<dbReference type="InterPro" id="IPR050661">
    <property type="entry name" value="BglG_antiterminators"/>
</dbReference>
<evidence type="ECO:0000313" key="9">
    <source>
        <dbReference type="Proteomes" id="UP000001355"/>
    </source>
</evidence>
<evidence type="ECO:0000256" key="1">
    <source>
        <dbReference type="ARBA" id="ARBA00022679"/>
    </source>
</evidence>
<accession>A8FA16</accession>
<reference evidence="8 9" key="2">
    <citation type="journal article" date="2013" name="Extremophiles">
        <title>An ICEBs1-like element may be associated with the extreme radiation and desiccation resistance of Bacillus pumilus SAFR-032 spores.</title>
        <authorList>
            <person name="Tirumalai M.R."/>
            <person name="Fox G.E."/>
        </authorList>
    </citation>
    <scope>NUCLEOTIDE SEQUENCE [LARGE SCALE GENOMIC DNA]</scope>
    <source>
        <strain evidence="8 9">SAFR-032</strain>
    </source>
</reference>
<dbReference type="Pfam" id="PF08279">
    <property type="entry name" value="HTH_11"/>
    <property type="match status" value="2"/>
</dbReference>
<dbReference type="InterPro" id="IPR016152">
    <property type="entry name" value="PTrfase/Anion_transptr"/>
</dbReference>
<dbReference type="InterPro" id="IPR002178">
    <property type="entry name" value="PTS_EIIA_type-2_dom"/>
</dbReference>
<dbReference type="OrthoDB" id="9776005at2"/>
<evidence type="ECO:0000313" key="8">
    <source>
        <dbReference type="EMBL" id="ABV61083.1"/>
    </source>
</evidence>
<dbReference type="PANTHER" id="PTHR30185">
    <property type="entry name" value="CRYPTIC BETA-GLUCOSIDE BGL OPERON ANTITERMINATOR"/>
    <property type="match status" value="1"/>
</dbReference>
<evidence type="ECO:0000256" key="4">
    <source>
        <dbReference type="ARBA" id="ARBA00023163"/>
    </source>
</evidence>
<dbReference type="InterPro" id="IPR011608">
    <property type="entry name" value="PRD"/>
</dbReference>
<dbReference type="SUPFAM" id="SSF55804">
    <property type="entry name" value="Phoshotransferase/anion transport protein"/>
    <property type="match status" value="1"/>
</dbReference>
<dbReference type="GO" id="GO:0009401">
    <property type="term" value="P:phosphoenolpyruvate-dependent sugar phosphotransferase system"/>
    <property type="evidence" value="ECO:0007669"/>
    <property type="project" value="InterPro"/>
</dbReference>